<dbReference type="Proteomes" id="UP001189429">
    <property type="component" value="Unassembled WGS sequence"/>
</dbReference>
<gene>
    <name evidence="1" type="ORF">PCOR1329_LOCUS26112</name>
</gene>
<sequence length="118" mass="11935">MVKSCIAAGAGNASAMGGNSMAMGGNMTGMSSMSGGMGVGQMGTPRSTTPLMPQAVPLVMMVLDEKAKELLQQLPYEKQVDLASFLQQKMGDGGIRNPSAWMAKSCIAAGAQSGGGSM</sequence>
<proteinExistence type="predicted"/>
<protein>
    <recommendedName>
        <fullName evidence="3">Transcription termination and cleavage factor C-terminal domain-containing protein</fullName>
    </recommendedName>
</protein>
<evidence type="ECO:0000313" key="2">
    <source>
        <dbReference type="Proteomes" id="UP001189429"/>
    </source>
</evidence>
<comment type="caution">
    <text evidence="1">The sequence shown here is derived from an EMBL/GenBank/DDBJ whole genome shotgun (WGS) entry which is preliminary data.</text>
</comment>
<evidence type="ECO:0008006" key="3">
    <source>
        <dbReference type="Google" id="ProtNLM"/>
    </source>
</evidence>
<evidence type="ECO:0000313" key="1">
    <source>
        <dbReference type="EMBL" id="CAK0826175.1"/>
    </source>
</evidence>
<organism evidence="1 2">
    <name type="scientific">Prorocentrum cordatum</name>
    <dbReference type="NCBI Taxonomy" id="2364126"/>
    <lineage>
        <taxon>Eukaryota</taxon>
        <taxon>Sar</taxon>
        <taxon>Alveolata</taxon>
        <taxon>Dinophyceae</taxon>
        <taxon>Prorocentrales</taxon>
        <taxon>Prorocentraceae</taxon>
        <taxon>Prorocentrum</taxon>
    </lineage>
</organism>
<dbReference type="EMBL" id="CAUYUJ010009224">
    <property type="protein sequence ID" value="CAK0826175.1"/>
    <property type="molecule type" value="Genomic_DNA"/>
</dbReference>
<reference evidence="1" key="1">
    <citation type="submission" date="2023-10" db="EMBL/GenBank/DDBJ databases">
        <authorList>
            <person name="Chen Y."/>
            <person name="Shah S."/>
            <person name="Dougan E. K."/>
            <person name="Thang M."/>
            <person name="Chan C."/>
        </authorList>
    </citation>
    <scope>NUCLEOTIDE SEQUENCE [LARGE SCALE GENOMIC DNA]</scope>
</reference>
<keyword evidence="2" id="KW-1185">Reference proteome</keyword>
<name>A0ABN9S4R8_9DINO</name>
<accession>A0ABN9S4R8</accession>